<name>A0ABP8Z758_9ACTN</name>
<reference evidence="3" key="1">
    <citation type="journal article" date="2019" name="Int. J. Syst. Evol. Microbiol.">
        <title>The Global Catalogue of Microorganisms (GCM) 10K type strain sequencing project: providing services to taxonomists for standard genome sequencing and annotation.</title>
        <authorList>
            <consortium name="The Broad Institute Genomics Platform"/>
            <consortium name="The Broad Institute Genome Sequencing Center for Infectious Disease"/>
            <person name="Wu L."/>
            <person name="Ma J."/>
        </authorList>
    </citation>
    <scope>NUCLEOTIDE SEQUENCE [LARGE SCALE GENOMIC DNA]</scope>
    <source>
        <strain evidence="3">JCM 18532</strain>
    </source>
</reference>
<evidence type="ECO:0000256" key="1">
    <source>
        <dbReference type="SAM" id="MobiDB-lite"/>
    </source>
</evidence>
<feature type="compositionally biased region" description="Basic and acidic residues" evidence="1">
    <location>
        <begin position="1"/>
        <end position="10"/>
    </location>
</feature>
<gene>
    <name evidence="2" type="ORF">GCM10023350_36680</name>
</gene>
<evidence type="ECO:0000313" key="3">
    <source>
        <dbReference type="Proteomes" id="UP001499882"/>
    </source>
</evidence>
<accession>A0ABP8Z758</accession>
<comment type="caution">
    <text evidence="2">The sequence shown here is derived from an EMBL/GenBank/DDBJ whole genome shotgun (WGS) entry which is preliminary data.</text>
</comment>
<keyword evidence="3" id="KW-1185">Reference proteome</keyword>
<dbReference type="EMBL" id="BAABKN010000023">
    <property type="protein sequence ID" value="GAA4748415.1"/>
    <property type="molecule type" value="Genomic_DNA"/>
</dbReference>
<evidence type="ECO:0000313" key="2">
    <source>
        <dbReference type="EMBL" id="GAA4748415.1"/>
    </source>
</evidence>
<protein>
    <submittedName>
        <fullName evidence="2">Uncharacterized protein</fullName>
    </submittedName>
</protein>
<proteinExistence type="predicted"/>
<organism evidence="2 3">
    <name type="scientific">Nocardioides endophyticus</name>
    <dbReference type="NCBI Taxonomy" id="1353775"/>
    <lineage>
        <taxon>Bacteria</taxon>
        <taxon>Bacillati</taxon>
        <taxon>Actinomycetota</taxon>
        <taxon>Actinomycetes</taxon>
        <taxon>Propionibacteriales</taxon>
        <taxon>Nocardioidaceae</taxon>
        <taxon>Nocardioides</taxon>
    </lineage>
</organism>
<feature type="region of interest" description="Disordered" evidence="1">
    <location>
        <begin position="1"/>
        <end position="39"/>
    </location>
</feature>
<dbReference type="Proteomes" id="UP001499882">
    <property type="component" value="Unassembled WGS sequence"/>
</dbReference>
<sequence length="166" mass="18668">MRHFDEKQASWERAALKNPLPGQRPTEPQGLRQGGPETWESSPLRSVFWRRWGGIPVELARTSAGADAILATPVHWHGALYEGLLHGKGPTDDFKWRNVFAVLDEHRIGRRADQKAVFAALGAYMEDLHRLGLVKIYRDRQKRVLLFSPTALNIGDVADPAAQQGR</sequence>